<proteinExistence type="predicted"/>
<dbReference type="Proteomes" id="UP001156703">
    <property type="component" value="Unassembled WGS sequence"/>
</dbReference>
<dbReference type="InterPro" id="IPR051212">
    <property type="entry name" value="Type-I_RE_S_subunit"/>
</dbReference>
<keyword evidence="2" id="KW-0238">DNA-binding</keyword>
<dbReference type="Gene3D" id="3.90.220.20">
    <property type="entry name" value="DNA methylase specificity domains"/>
    <property type="match status" value="2"/>
</dbReference>
<dbReference type="RefSeq" id="WP_029940388.1">
    <property type="nucleotide sequence ID" value="NZ_BSOO01000011.1"/>
</dbReference>
<sequence>MSGRDFLQDFVGSSLWSVAPAKYRFRCVKDLNTGMKERHRLALTMGGVIDRSLEDVEGLQSSDYSTYQIFEPGDLAFKLIDLQNIKTSRVGLVPRRGIMSPAYIRLRPVSESVFSPFYYWYFYAAYRGNIFNGLGGGIRQNLSQNELLEFPVPNISFDDQQDISNYLDREVAQIDRLTRHKQRFIDLLQEKLSAEIIKAVEPREAWTSVPFWALASTKCVTGLAHEGLLSVYLDRGVIPYSEGGGLVHKPAESLDKYQLVEAGNFVLNNQQAWRGSVGVSSHRGIVSPAYFVFELNQTLIEPEFANFAFRSRPYVERFMLASLSVGDIQRQIKWHLLRRIMVSLPSLDQQRAIAARLKRLEARISSLVSRTERSIELLKEHRTALITAAVTGKIDVRNAA</sequence>
<keyword evidence="4" id="KW-1185">Reference proteome</keyword>
<organism evidence="3 4">
    <name type="scientific">Sphingomonas astaxanthinifaciens DSM 22298</name>
    <dbReference type="NCBI Taxonomy" id="1123267"/>
    <lineage>
        <taxon>Bacteria</taxon>
        <taxon>Pseudomonadati</taxon>
        <taxon>Pseudomonadota</taxon>
        <taxon>Alphaproteobacteria</taxon>
        <taxon>Sphingomonadales</taxon>
        <taxon>Sphingomonadaceae</taxon>
        <taxon>Sphingomonas</taxon>
    </lineage>
</organism>
<dbReference type="InterPro" id="IPR044946">
    <property type="entry name" value="Restrct_endonuc_typeI_TRD_sf"/>
</dbReference>
<gene>
    <name evidence="3" type="ORF">GCM10007925_13420</name>
</gene>
<evidence type="ECO:0000313" key="4">
    <source>
        <dbReference type="Proteomes" id="UP001156703"/>
    </source>
</evidence>
<dbReference type="EMBL" id="BSOO01000011">
    <property type="protein sequence ID" value="GLR47629.1"/>
    <property type="molecule type" value="Genomic_DNA"/>
</dbReference>
<reference evidence="4" key="1">
    <citation type="journal article" date="2019" name="Int. J. Syst. Evol. Microbiol.">
        <title>The Global Catalogue of Microorganisms (GCM) 10K type strain sequencing project: providing services to taxonomists for standard genome sequencing and annotation.</title>
        <authorList>
            <consortium name="The Broad Institute Genomics Platform"/>
            <consortium name="The Broad Institute Genome Sequencing Center for Infectious Disease"/>
            <person name="Wu L."/>
            <person name="Ma J."/>
        </authorList>
    </citation>
    <scope>NUCLEOTIDE SEQUENCE [LARGE SCALE GENOMIC DNA]</scope>
    <source>
        <strain evidence="4">NBRC 102146</strain>
    </source>
</reference>
<protein>
    <recommendedName>
        <fullName evidence="5">Type I restriction enzyme, S subunit</fullName>
    </recommendedName>
</protein>
<dbReference type="PANTHER" id="PTHR43140:SF1">
    <property type="entry name" value="TYPE I RESTRICTION ENZYME ECOKI SPECIFICITY SUBUNIT"/>
    <property type="match status" value="1"/>
</dbReference>
<accession>A0ABQ5Z6L9</accession>
<evidence type="ECO:0000313" key="3">
    <source>
        <dbReference type="EMBL" id="GLR47629.1"/>
    </source>
</evidence>
<evidence type="ECO:0000256" key="1">
    <source>
        <dbReference type="ARBA" id="ARBA00022747"/>
    </source>
</evidence>
<comment type="caution">
    <text evidence="3">The sequence shown here is derived from an EMBL/GenBank/DDBJ whole genome shotgun (WGS) entry which is preliminary data.</text>
</comment>
<evidence type="ECO:0000256" key="2">
    <source>
        <dbReference type="ARBA" id="ARBA00023125"/>
    </source>
</evidence>
<dbReference type="SUPFAM" id="SSF116734">
    <property type="entry name" value="DNA methylase specificity domain"/>
    <property type="match status" value="2"/>
</dbReference>
<dbReference type="PANTHER" id="PTHR43140">
    <property type="entry name" value="TYPE-1 RESTRICTION ENZYME ECOKI SPECIFICITY PROTEIN"/>
    <property type="match status" value="1"/>
</dbReference>
<keyword evidence="1" id="KW-0680">Restriction system</keyword>
<name>A0ABQ5Z6L9_9SPHN</name>
<evidence type="ECO:0008006" key="5">
    <source>
        <dbReference type="Google" id="ProtNLM"/>
    </source>
</evidence>